<gene>
    <name evidence="1" type="ORF">DXC51_00610</name>
</gene>
<evidence type="ECO:0000313" key="1">
    <source>
        <dbReference type="EMBL" id="RGE64873.1"/>
    </source>
</evidence>
<dbReference type="AlphaFoldDB" id="A0A3E3ICU3"/>
<comment type="caution">
    <text evidence="1">The sequence shown here is derived from an EMBL/GenBank/DDBJ whole genome shotgun (WGS) entry which is preliminary data.</text>
</comment>
<evidence type="ECO:0000313" key="2">
    <source>
        <dbReference type="Proteomes" id="UP000260812"/>
    </source>
</evidence>
<dbReference type="Proteomes" id="UP000260812">
    <property type="component" value="Unassembled WGS sequence"/>
</dbReference>
<name>A0A3E3ICU3_9FIRM</name>
<accession>A0A3E3ICU3</accession>
<organism evidence="1 2">
    <name type="scientific">Eisenbergiella massiliensis</name>
    <dbReference type="NCBI Taxonomy" id="1720294"/>
    <lineage>
        <taxon>Bacteria</taxon>
        <taxon>Bacillati</taxon>
        <taxon>Bacillota</taxon>
        <taxon>Clostridia</taxon>
        <taxon>Lachnospirales</taxon>
        <taxon>Lachnospiraceae</taxon>
        <taxon>Eisenbergiella</taxon>
    </lineage>
</organism>
<proteinExistence type="predicted"/>
<reference evidence="1" key="1">
    <citation type="submission" date="2018-08" db="EMBL/GenBank/DDBJ databases">
        <title>A genome reference for cultivated species of the human gut microbiota.</title>
        <authorList>
            <person name="Zou Y."/>
            <person name="Xue W."/>
            <person name="Luo G."/>
        </authorList>
    </citation>
    <scope>NUCLEOTIDE SEQUENCE [LARGE SCALE GENOMIC DNA]</scope>
    <source>
        <strain evidence="1">TF05-5AC</strain>
    </source>
</reference>
<sequence>MKHMFSRKKKSAAGYPSFDRINQIPVLRCSICTGERVACFRDRQTGHVEEVMYIREDSDLREFLEHYDLSEQDLKKEW</sequence>
<keyword evidence="2" id="KW-1185">Reference proteome</keyword>
<protein>
    <submittedName>
        <fullName evidence="1">Aspartate dehydrogenase</fullName>
    </submittedName>
</protein>
<dbReference type="EMBL" id="QVLV01000001">
    <property type="protein sequence ID" value="RGE64873.1"/>
    <property type="molecule type" value="Genomic_DNA"/>
</dbReference>